<organism evidence="5 6">
    <name type="scientific">Onchocerca flexuosa</name>
    <dbReference type="NCBI Taxonomy" id="387005"/>
    <lineage>
        <taxon>Eukaryota</taxon>
        <taxon>Metazoa</taxon>
        <taxon>Ecdysozoa</taxon>
        <taxon>Nematoda</taxon>
        <taxon>Chromadorea</taxon>
        <taxon>Rhabditida</taxon>
        <taxon>Spirurina</taxon>
        <taxon>Spiruromorpha</taxon>
        <taxon>Filarioidea</taxon>
        <taxon>Onchocercidae</taxon>
        <taxon>Onchocerca</taxon>
    </lineage>
</organism>
<dbReference type="EMBL" id="KZ269982">
    <property type="protein sequence ID" value="OZC11151.1"/>
    <property type="molecule type" value="Genomic_DNA"/>
</dbReference>
<sequence>MASEEYSKNDQIVKKLKPIPLQGDISDALTNSFASLSISVKQSGPGDPHSCIKTSKDNSRHPERISPSEFVTLQRLRSSTLACRTSTTIKTSNGTLFDDLINSDAAEKNKEKYKKSNSGDAEIILSDKALIASPSRVKNDEQHAVVEKAKEPSVEKSVLLLARGPVRNLRNTVVGHTPYTSSSDCVTAQQNFDGNTENYNILYGTDQYGFENPTFSSIVETDPNLIKFTADSFTPNTIQSDFGYGSSGILHQISPSLEQTISSPREVVDNTQLPEDLSDFILKYSQEYTTVRSPESGISARSRDSSISDGNNQTNFDSPLYRILVEDNCVSPLSAKSAPQCSPVLPRTAAQIPVISEENRIETTVIAKNLPASELLITNQGGRERIISRLAKNRLRALINSNEMVEAWAWSCKCIQELKGALCYQDPDGDSLLHIVILHMDLPKIYALVEQMLKAEDVCTRRAFDMPNAAFETPLHLAVQKNSPEVVAYLIEAGANPNHKTALPGQETPLHCAASNGMTEIVEILCASGKVDINMPNGMGQTPLLSAVKKHGIGSKKTQLYVDNSSTILCLLKHGANPMNTPASLIIIIQSASCLTISALVMKCCFPLISVMFINIISMQDLCGNNILHYAVNSLDADLIESCIDEETITKLANKENMYGETPLESLHCEPEPNDEKLRSNVFISLLRCGATVKSH</sequence>
<gene>
    <name evidence="5" type="ORF">X798_01977</name>
</gene>
<evidence type="ECO:0000256" key="1">
    <source>
        <dbReference type="ARBA" id="ARBA00022737"/>
    </source>
</evidence>
<dbReference type="AlphaFoldDB" id="A0A238C111"/>
<dbReference type="InterPro" id="IPR036770">
    <property type="entry name" value="Ankyrin_rpt-contain_sf"/>
</dbReference>
<evidence type="ECO:0000256" key="4">
    <source>
        <dbReference type="SAM" id="MobiDB-lite"/>
    </source>
</evidence>
<dbReference type="PANTHER" id="PTHR46680">
    <property type="entry name" value="NF-KAPPA-B INHIBITOR ALPHA"/>
    <property type="match status" value="1"/>
</dbReference>
<keyword evidence="1" id="KW-0677">Repeat</keyword>
<dbReference type="SMART" id="SM00248">
    <property type="entry name" value="ANK"/>
    <property type="match status" value="5"/>
</dbReference>
<dbReference type="SUPFAM" id="SSF48403">
    <property type="entry name" value="Ankyrin repeat"/>
    <property type="match status" value="1"/>
</dbReference>
<dbReference type="GO" id="GO:0005829">
    <property type="term" value="C:cytosol"/>
    <property type="evidence" value="ECO:0007669"/>
    <property type="project" value="TreeGrafter"/>
</dbReference>
<accession>A0A238C111</accession>
<dbReference type="PROSITE" id="PS50088">
    <property type="entry name" value="ANK_REPEAT"/>
    <property type="match status" value="2"/>
</dbReference>
<keyword evidence="2 3" id="KW-0040">ANK repeat</keyword>
<dbReference type="GO" id="GO:0071356">
    <property type="term" value="P:cellular response to tumor necrosis factor"/>
    <property type="evidence" value="ECO:0007669"/>
    <property type="project" value="TreeGrafter"/>
</dbReference>
<evidence type="ECO:0000313" key="5">
    <source>
        <dbReference type="EMBL" id="OZC11151.1"/>
    </source>
</evidence>
<dbReference type="InterPro" id="IPR002110">
    <property type="entry name" value="Ankyrin_rpt"/>
</dbReference>
<dbReference type="Pfam" id="PF00023">
    <property type="entry name" value="Ank"/>
    <property type="match status" value="1"/>
</dbReference>
<name>A0A238C111_9BILA</name>
<dbReference type="InterPro" id="IPR051070">
    <property type="entry name" value="NF-kappa-B_inhibitor"/>
</dbReference>
<dbReference type="OrthoDB" id="10254947at2759"/>
<feature type="repeat" description="ANK" evidence="3">
    <location>
        <begin position="470"/>
        <end position="502"/>
    </location>
</feature>
<dbReference type="Proteomes" id="UP000242913">
    <property type="component" value="Unassembled WGS sequence"/>
</dbReference>
<dbReference type="PANTHER" id="PTHR46680:SF2">
    <property type="entry name" value="NF-KAPPA-B INHIBITOR ZETA"/>
    <property type="match status" value="1"/>
</dbReference>
<feature type="region of interest" description="Disordered" evidence="4">
    <location>
        <begin position="40"/>
        <end position="63"/>
    </location>
</feature>
<evidence type="ECO:0000313" key="6">
    <source>
        <dbReference type="Proteomes" id="UP000242913"/>
    </source>
</evidence>
<reference evidence="5 6" key="1">
    <citation type="submission" date="2015-12" db="EMBL/GenBank/DDBJ databases">
        <title>Draft genome of the nematode, Onchocerca flexuosa.</title>
        <authorList>
            <person name="Mitreva M."/>
        </authorList>
    </citation>
    <scope>NUCLEOTIDE SEQUENCE [LARGE SCALE GENOMIC DNA]</scope>
    <source>
        <strain evidence="5">Red Deer</strain>
    </source>
</reference>
<evidence type="ECO:0000256" key="3">
    <source>
        <dbReference type="PROSITE-ProRule" id="PRU00023"/>
    </source>
</evidence>
<dbReference type="PROSITE" id="PS50297">
    <property type="entry name" value="ANK_REP_REGION"/>
    <property type="match status" value="2"/>
</dbReference>
<dbReference type="Pfam" id="PF12796">
    <property type="entry name" value="Ank_2"/>
    <property type="match status" value="1"/>
</dbReference>
<dbReference type="Gene3D" id="1.25.40.20">
    <property type="entry name" value="Ankyrin repeat-containing domain"/>
    <property type="match status" value="1"/>
</dbReference>
<feature type="region of interest" description="Disordered" evidence="4">
    <location>
        <begin position="293"/>
        <end position="313"/>
    </location>
</feature>
<feature type="compositionally biased region" description="Basic and acidic residues" evidence="4">
    <location>
        <begin position="54"/>
        <end position="63"/>
    </location>
</feature>
<evidence type="ECO:0000256" key="2">
    <source>
        <dbReference type="ARBA" id="ARBA00023043"/>
    </source>
</evidence>
<feature type="repeat" description="ANK" evidence="3">
    <location>
        <begin position="505"/>
        <end position="529"/>
    </location>
</feature>
<proteinExistence type="predicted"/>
<protein>
    <submittedName>
        <fullName evidence="5">Ankyrin repeat protein</fullName>
    </submittedName>
</protein>
<dbReference type="GO" id="GO:0051059">
    <property type="term" value="F:NF-kappaB binding"/>
    <property type="evidence" value="ECO:0007669"/>
    <property type="project" value="TreeGrafter"/>
</dbReference>
<keyword evidence="6" id="KW-1185">Reference proteome</keyword>